<evidence type="ECO:0000313" key="2">
    <source>
        <dbReference type="EMBL" id="KAG9396150.1"/>
    </source>
</evidence>
<keyword evidence="3" id="KW-1185">Reference proteome</keyword>
<feature type="compositionally biased region" description="Low complexity" evidence="1">
    <location>
        <begin position="333"/>
        <end position="344"/>
    </location>
</feature>
<comment type="caution">
    <text evidence="2">The sequence shown here is derived from an EMBL/GenBank/DDBJ whole genome shotgun (WGS) entry which is preliminary data.</text>
</comment>
<organism evidence="2 3">
    <name type="scientific">Carpediemonas membranifera</name>
    <dbReference type="NCBI Taxonomy" id="201153"/>
    <lineage>
        <taxon>Eukaryota</taxon>
        <taxon>Metamonada</taxon>
        <taxon>Carpediemonas-like organisms</taxon>
        <taxon>Carpediemonas</taxon>
    </lineage>
</organism>
<dbReference type="Proteomes" id="UP000717585">
    <property type="component" value="Unassembled WGS sequence"/>
</dbReference>
<dbReference type="OrthoDB" id="8068875at2759"/>
<gene>
    <name evidence="2" type="ORF">J8273_2502</name>
</gene>
<evidence type="ECO:0000256" key="1">
    <source>
        <dbReference type="SAM" id="MobiDB-lite"/>
    </source>
</evidence>
<feature type="region of interest" description="Disordered" evidence="1">
    <location>
        <begin position="333"/>
        <end position="353"/>
    </location>
</feature>
<evidence type="ECO:0000313" key="3">
    <source>
        <dbReference type="Proteomes" id="UP000717585"/>
    </source>
</evidence>
<dbReference type="AlphaFoldDB" id="A0A8J6B122"/>
<dbReference type="EMBL" id="JAHDYR010000007">
    <property type="protein sequence ID" value="KAG9396150.1"/>
    <property type="molecule type" value="Genomic_DNA"/>
</dbReference>
<reference evidence="2" key="1">
    <citation type="submission" date="2021-05" db="EMBL/GenBank/DDBJ databases">
        <title>A free-living protist that lacks canonical eukaryotic 1 DNA replication and segregation systems.</title>
        <authorList>
            <person name="Salas-Leiva D.E."/>
            <person name="Tromer E.C."/>
            <person name="Curtis B.A."/>
            <person name="Jerlstrom-Hultqvist J."/>
            <person name="Kolisko M."/>
            <person name="Yi Z."/>
            <person name="Salas-Leiva J.S."/>
            <person name="Gallot-Lavallee L."/>
            <person name="Kops G.J.P.L."/>
            <person name="Archibald J.M."/>
            <person name="Simpson A.G.B."/>
            <person name="Roger A.J."/>
        </authorList>
    </citation>
    <scope>NUCLEOTIDE SEQUENCE</scope>
    <source>
        <strain evidence="2">BICM</strain>
    </source>
</reference>
<feature type="region of interest" description="Disordered" evidence="1">
    <location>
        <begin position="384"/>
        <end position="412"/>
    </location>
</feature>
<sequence length="435" mass="46747">MDAPISVPVDVKAALIAAYQLSTAATARIPGDIPSLLAHAYSRHFHENMHSIRNAGSHSPPADTTMLESLIAMLSEIPPLAPTAQVLLDRARSILADGPPLSMNIELAEGEELPVALHTLLQGTLWALLVESGADPDLEGTQPAETAYSQADKLPWFLCRKLLLTCTVAAKDGVTAPSPSLSHRLYAGRVFEATKLPRHIKLTRVRVPPVVSLHCDRTSVVAQTVKGLWGWGDPMQLGCMMPGERGLVSQPGRLRFAGCPELEDYEERLPTWEKHALVSDMSMVGQGFDGDSRFCPVALPDAFAPDRIMTRRVHCDSKQRLPSNDWRCRTTAANSASGTAAQSTVSSTCPSGWRRSSLHPTYSASSSVAAVFCSLARSLGPLSEAVSSPGSNHLMTASHPPRSSFPSMMASKASTAMSSAAHGWPRRRPLVRRAG</sequence>
<feature type="compositionally biased region" description="Polar residues" evidence="1">
    <location>
        <begin position="385"/>
        <end position="395"/>
    </location>
</feature>
<proteinExistence type="predicted"/>
<protein>
    <submittedName>
        <fullName evidence="2">Uncharacterized protein</fullName>
    </submittedName>
</protein>
<name>A0A8J6B122_9EUKA</name>
<accession>A0A8J6B122</accession>